<dbReference type="EMBL" id="FMZZ01000003">
    <property type="protein sequence ID" value="SDC61778.1"/>
    <property type="molecule type" value="Genomic_DNA"/>
</dbReference>
<dbReference type="Proteomes" id="UP000199501">
    <property type="component" value="Unassembled WGS sequence"/>
</dbReference>
<organism evidence="2 3">
    <name type="scientific">Actinokineospora iranica</name>
    <dbReference type="NCBI Taxonomy" id="1271860"/>
    <lineage>
        <taxon>Bacteria</taxon>
        <taxon>Bacillati</taxon>
        <taxon>Actinomycetota</taxon>
        <taxon>Actinomycetes</taxon>
        <taxon>Pseudonocardiales</taxon>
        <taxon>Pseudonocardiaceae</taxon>
        <taxon>Actinokineospora</taxon>
    </lineage>
</organism>
<dbReference type="RefSeq" id="WP_091449436.1">
    <property type="nucleotide sequence ID" value="NZ_FMZZ01000003.1"/>
</dbReference>
<dbReference type="Gene3D" id="3.40.50.10170">
    <property type="match status" value="1"/>
</dbReference>
<dbReference type="Pfam" id="PF02645">
    <property type="entry name" value="DegV"/>
    <property type="match status" value="1"/>
</dbReference>
<dbReference type="STRING" id="1271860.SAMN05216174_103146"/>
<gene>
    <name evidence="2" type="ORF">SAMN05216174_103146</name>
</gene>
<evidence type="ECO:0000313" key="3">
    <source>
        <dbReference type="Proteomes" id="UP000199501"/>
    </source>
</evidence>
<sequence length="278" mass="28782">MRVAVVTDSASCLPADLAKQWEITVIPMQIRIGGRLDDEVRVPRQDLLAALRAEKPVSTEPPDPAAFYWAYQDAAASGADAVVSAHVSSLQSKTFEHARAGAEQARIPVRVVDSATFGMSLGYAVAGAARVASAGGGPARVLDALHRRLDGSSALIYVETLEYLRRGGRIGTAASLIGTALSLKPLLTVAHGQIAPLDRVLGAARGLRKLVDTAVSRADGRSVDIAVEHVGVPEQARAVLDALAPRIPGFRGGVITEAGSAVAVHLGPGTVSVTISPA</sequence>
<keyword evidence="3" id="KW-1185">Reference proteome</keyword>
<dbReference type="Gene3D" id="3.30.1180.10">
    <property type="match status" value="1"/>
</dbReference>
<dbReference type="SUPFAM" id="SSF82549">
    <property type="entry name" value="DAK1/DegV-like"/>
    <property type="match status" value="1"/>
</dbReference>
<evidence type="ECO:0000313" key="2">
    <source>
        <dbReference type="EMBL" id="SDC61778.1"/>
    </source>
</evidence>
<dbReference type="PROSITE" id="PS51482">
    <property type="entry name" value="DEGV"/>
    <property type="match status" value="1"/>
</dbReference>
<reference evidence="3" key="1">
    <citation type="submission" date="2016-10" db="EMBL/GenBank/DDBJ databases">
        <authorList>
            <person name="Varghese N."/>
            <person name="Submissions S."/>
        </authorList>
    </citation>
    <scope>NUCLEOTIDE SEQUENCE [LARGE SCALE GENOMIC DNA]</scope>
    <source>
        <strain evidence="3">IBRC-M 10403</strain>
    </source>
</reference>
<name>A0A1G6N1S2_9PSEU</name>
<dbReference type="AlphaFoldDB" id="A0A1G6N1S2"/>
<dbReference type="GO" id="GO:0008289">
    <property type="term" value="F:lipid binding"/>
    <property type="evidence" value="ECO:0007669"/>
    <property type="project" value="UniProtKB-KW"/>
</dbReference>
<proteinExistence type="predicted"/>
<dbReference type="InterPro" id="IPR003797">
    <property type="entry name" value="DegV"/>
</dbReference>
<accession>A0A1G6N1S2</accession>
<keyword evidence="1" id="KW-0446">Lipid-binding</keyword>
<dbReference type="InterPro" id="IPR043168">
    <property type="entry name" value="DegV_C"/>
</dbReference>
<dbReference type="InterPro" id="IPR050270">
    <property type="entry name" value="DegV_domain_contain"/>
</dbReference>
<dbReference type="NCBIfam" id="TIGR00762">
    <property type="entry name" value="DegV"/>
    <property type="match status" value="1"/>
</dbReference>
<dbReference type="PANTHER" id="PTHR33434:SF2">
    <property type="entry name" value="FATTY ACID-BINDING PROTEIN TM_1468"/>
    <property type="match status" value="1"/>
</dbReference>
<dbReference type="PANTHER" id="PTHR33434">
    <property type="entry name" value="DEGV DOMAIN-CONTAINING PROTEIN DR_1986-RELATED"/>
    <property type="match status" value="1"/>
</dbReference>
<protein>
    <submittedName>
        <fullName evidence="2">EDD domain protein, DegV family</fullName>
    </submittedName>
</protein>
<dbReference type="OrthoDB" id="9760324at2"/>
<evidence type="ECO:0000256" key="1">
    <source>
        <dbReference type="ARBA" id="ARBA00023121"/>
    </source>
</evidence>